<evidence type="ECO:0000256" key="1">
    <source>
        <dbReference type="ARBA" id="ARBA00004245"/>
    </source>
</evidence>
<comment type="similarity">
    <text evidence="8">Belongs to the TRAFAC class myosin-kinesin ATPase superfamily. Kinesin family. KIN-13 subfamily.</text>
</comment>
<organism evidence="12 13">
    <name type="scientific">Gonapodya prolifera (strain JEL478)</name>
    <name type="common">Monoblepharis prolifera</name>
    <dbReference type="NCBI Taxonomy" id="1344416"/>
    <lineage>
        <taxon>Eukaryota</taxon>
        <taxon>Fungi</taxon>
        <taxon>Fungi incertae sedis</taxon>
        <taxon>Chytridiomycota</taxon>
        <taxon>Chytridiomycota incertae sedis</taxon>
        <taxon>Monoblepharidomycetes</taxon>
        <taxon>Monoblepharidales</taxon>
        <taxon>Gonapodyaceae</taxon>
        <taxon>Gonapodya</taxon>
    </lineage>
</organism>
<evidence type="ECO:0000259" key="11">
    <source>
        <dbReference type="PROSITE" id="PS50067"/>
    </source>
</evidence>
<keyword evidence="7" id="KW-0206">Cytoskeleton</keyword>
<dbReference type="OrthoDB" id="3176171at2759"/>
<feature type="non-terminal residue" evidence="12">
    <location>
        <position position="1"/>
    </location>
</feature>
<dbReference type="Gene3D" id="3.40.850.10">
    <property type="entry name" value="Kinesin motor domain"/>
    <property type="match status" value="1"/>
</dbReference>
<keyword evidence="3 10" id="KW-0493">Microtubule</keyword>
<dbReference type="InterPro" id="IPR019821">
    <property type="entry name" value="Kinesin_motor_CS"/>
</dbReference>
<evidence type="ECO:0000256" key="5">
    <source>
        <dbReference type="ARBA" id="ARBA00022840"/>
    </source>
</evidence>
<dbReference type="GO" id="GO:0005524">
    <property type="term" value="F:ATP binding"/>
    <property type="evidence" value="ECO:0007669"/>
    <property type="project" value="UniProtKB-UniRule"/>
</dbReference>
<dbReference type="PROSITE" id="PS00411">
    <property type="entry name" value="KINESIN_MOTOR_1"/>
    <property type="match status" value="1"/>
</dbReference>
<dbReference type="GO" id="GO:0008017">
    <property type="term" value="F:microtubule binding"/>
    <property type="evidence" value="ECO:0007669"/>
    <property type="project" value="InterPro"/>
</dbReference>
<feature type="domain" description="Kinesin motor" evidence="11">
    <location>
        <begin position="3"/>
        <end position="366"/>
    </location>
</feature>
<dbReference type="GO" id="GO:0007019">
    <property type="term" value="P:microtubule depolymerization"/>
    <property type="evidence" value="ECO:0007669"/>
    <property type="project" value="TreeGrafter"/>
</dbReference>
<keyword evidence="13" id="KW-1185">Reference proteome</keyword>
<keyword evidence="2" id="KW-0963">Cytoplasm</keyword>
<keyword evidence="6 9" id="KW-0505">Motor protein</keyword>
<dbReference type="OMA" id="QHACADI"/>
<dbReference type="EMBL" id="KQ965738">
    <property type="protein sequence ID" value="KXS19523.1"/>
    <property type="molecule type" value="Genomic_DNA"/>
</dbReference>
<dbReference type="FunFam" id="3.40.850.10:FF:000012">
    <property type="entry name" value="Kinesin-like protein"/>
    <property type="match status" value="1"/>
</dbReference>
<dbReference type="Proteomes" id="UP000070544">
    <property type="component" value="Unassembled WGS sequence"/>
</dbReference>
<accession>A0A139ASJ5</accession>
<dbReference type="InterPro" id="IPR027640">
    <property type="entry name" value="Kinesin-like_fam"/>
</dbReference>
<evidence type="ECO:0000256" key="4">
    <source>
        <dbReference type="ARBA" id="ARBA00022741"/>
    </source>
</evidence>
<evidence type="ECO:0000313" key="13">
    <source>
        <dbReference type="Proteomes" id="UP000070544"/>
    </source>
</evidence>
<evidence type="ECO:0000256" key="7">
    <source>
        <dbReference type="ARBA" id="ARBA00023212"/>
    </source>
</evidence>
<reference evidence="12 13" key="1">
    <citation type="journal article" date="2015" name="Genome Biol. Evol.">
        <title>Phylogenomic analyses indicate that early fungi evolved digesting cell walls of algal ancestors of land plants.</title>
        <authorList>
            <person name="Chang Y."/>
            <person name="Wang S."/>
            <person name="Sekimoto S."/>
            <person name="Aerts A.L."/>
            <person name="Choi C."/>
            <person name="Clum A."/>
            <person name="LaButti K.M."/>
            <person name="Lindquist E.A."/>
            <person name="Yee Ngan C."/>
            <person name="Ohm R.A."/>
            <person name="Salamov A.A."/>
            <person name="Grigoriev I.V."/>
            <person name="Spatafora J.W."/>
            <person name="Berbee M.L."/>
        </authorList>
    </citation>
    <scope>NUCLEOTIDE SEQUENCE [LARGE SCALE GENOMIC DNA]</scope>
    <source>
        <strain evidence="12 13">JEL478</strain>
    </source>
</reference>
<keyword evidence="4 9" id="KW-0547">Nucleotide-binding</keyword>
<evidence type="ECO:0000256" key="9">
    <source>
        <dbReference type="PROSITE-ProRule" id="PRU00283"/>
    </source>
</evidence>
<dbReference type="GO" id="GO:0007018">
    <property type="term" value="P:microtubule-based movement"/>
    <property type="evidence" value="ECO:0007669"/>
    <property type="project" value="InterPro"/>
</dbReference>
<name>A0A139ASJ5_GONPJ</name>
<comment type="subcellular location">
    <subcellularLocation>
        <location evidence="1">Cytoplasm</location>
        <location evidence="1">Cytoskeleton</location>
    </subcellularLocation>
</comment>
<dbReference type="InterPro" id="IPR027417">
    <property type="entry name" value="P-loop_NTPase"/>
</dbReference>
<evidence type="ECO:0000256" key="10">
    <source>
        <dbReference type="RuleBase" id="RU000394"/>
    </source>
</evidence>
<dbReference type="AlphaFoldDB" id="A0A139ASJ5"/>
<dbReference type="PANTHER" id="PTHR47971:SF8">
    <property type="entry name" value="KINESIN-LIKE PROTEIN"/>
    <property type="match status" value="1"/>
</dbReference>
<dbReference type="InterPro" id="IPR001752">
    <property type="entry name" value="Kinesin_motor_dom"/>
</dbReference>
<dbReference type="Pfam" id="PF00225">
    <property type="entry name" value="Kinesin"/>
    <property type="match status" value="1"/>
</dbReference>
<proteinExistence type="inferred from homology"/>
<evidence type="ECO:0000256" key="3">
    <source>
        <dbReference type="ARBA" id="ARBA00022701"/>
    </source>
</evidence>
<evidence type="ECO:0000313" key="12">
    <source>
        <dbReference type="EMBL" id="KXS19523.1"/>
    </source>
</evidence>
<dbReference type="PROSITE" id="PS50067">
    <property type="entry name" value="KINESIN_MOTOR_2"/>
    <property type="match status" value="1"/>
</dbReference>
<gene>
    <name evidence="12" type="ORF">M427DRAFT_90440</name>
</gene>
<dbReference type="InterPro" id="IPR036961">
    <property type="entry name" value="Kinesin_motor_dom_sf"/>
</dbReference>
<protein>
    <recommendedName>
        <fullName evidence="10">Kinesin-like protein</fullName>
    </recommendedName>
</protein>
<dbReference type="SUPFAM" id="SSF52540">
    <property type="entry name" value="P-loop containing nucleoside triphosphate hydrolases"/>
    <property type="match status" value="1"/>
</dbReference>
<keyword evidence="5 9" id="KW-0067">ATP-binding</keyword>
<evidence type="ECO:0000256" key="8">
    <source>
        <dbReference type="ARBA" id="ARBA00061030"/>
    </source>
</evidence>
<dbReference type="PANTHER" id="PTHR47971">
    <property type="entry name" value="KINESIN-RELATED PROTEIN 6"/>
    <property type="match status" value="1"/>
</dbReference>
<sequence length="366" mass="39993">SPKIRVCIRKRPLNAKELSSHSPDSLTVRTSSHPNAHIYVHRPHRRLDGTPATTTHRFLFDDVFDEHASNLLVYSAAVRPLVRAMFKRGGRCSLFCYGQTGSGKTYTVFGPEGGRPGAPGDPGIHQHACADIFRLLSLANRRRAPRNLPALNCTASYFELYGGRVFDLLARRAPRQMMEDARGDVQVVGLTRVRVGSAEECRRQVERGNTERTTGRTEANDTSSRSHAVFQVVVWESGAGVGELDGVGGTVLPGGDKVFSKFSLIDLAGSERGQDTGKGGTRRQRMEASEINKSLLALKECIRALHARQPSGPVCPPHVPFRASKLTHLLRDSFVHRSSRTVMVAAVGPSAGGVEHTLNTLRYAGR</sequence>
<dbReference type="GO" id="GO:0003777">
    <property type="term" value="F:microtubule motor activity"/>
    <property type="evidence" value="ECO:0007669"/>
    <property type="project" value="InterPro"/>
</dbReference>
<evidence type="ECO:0000256" key="2">
    <source>
        <dbReference type="ARBA" id="ARBA00022490"/>
    </source>
</evidence>
<feature type="binding site" evidence="9">
    <location>
        <begin position="98"/>
        <end position="105"/>
    </location>
    <ligand>
        <name>ATP</name>
        <dbReference type="ChEBI" id="CHEBI:30616"/>
    </ligand>
</feature>
<dbReference type="STRING" id="1344416.A0A139ASJ5"/>
<dbReference type="SMART" id="SM00129">
    <property type="entry name" value="KISc"/>
    <property type="match status" value="1"/>
</dbReference>
<evidence type="ECO:0000256" key="6">
    <source>
        <dbReference type="ARBA" id="ARBA00023175"/>
    </source>
</evidence>
<feature type="non-terminal residue" evidence="12">
    <location>
        <position position="366"/>
    </location>
</feature>
<dbReference type="PRINTS" id="PR00380">
    <property type="entry name" value="KINESINHEAVY"/>
</dbReference>
<dbReference type="GO" id="GO:0005874">
    <property type="term" value="C:microtubule"/>
    <property type="evidence" value="ECO:0007669"/>
    <property type="project" value="UniProtKB-KW"/>
</dbReference>